<reference evidence="2" key="1">
    <citation type="journal article" date="2014" name="Front. Microbiol.">
        <title>High frequency of phylogenetically diverse reductive dehalogenase-homologous genes in deep subseafloor sedimentary metagenomes.</title>
        <authorList>
            <person name="Kawai M."/>
            <person name="Futagami T."/>
            <person name="Toyoda A."/>
            <person name="Takaki Y."/>
            <person name="Nishi S."/>
            <person name="Hori S."/>
            <person name="Arai W."/>
            <person name="Tsubouchi T."/>
            <person name="Morono Y."/>
            <person name="Uchiyama I."/>
            <person name="Ito T."/>
            <person name="Fujiyama A."/>
            <person name="Inagaki F."/>
            <person name="Takami H."/>
        </authorList>
    </citation>
    <scope>NUCLEOTIDE SEQUENCE</scope>
    <source>
        <strain evidence="2">Expedition CK06-06</strain>
    </source>
</reference>
<feature type="non-terminal residue" evidence="2">
    <location>
        <position position="1"/>
    </location>
</feature>
<name>X1RWM1_9ZZZZ</name>
<protein>
    <recommendedName>
        <fullName evidence="1">CHASE4 domain-containing protein</fullName>
    </recommendedName>
</protein>
<dbReference type="InterPro" id="IPR007892">
    <property type="entry name" value="CHASE4"/>
</dbReference>
<evidence type="ECO:0000259" key="1">
    <source>
        <dbReference type="Pfam" id="PF05228"/>
    </source>
</evidence>
<proteinExistence type="predicted"/>
<dbReference type="EMBL" id="BARW01011205">
    <property type="protein sequence ID" value="GAI85058.1"/>
    <property type="molecule type" value="Genomic_DNA"/>
</dbReference>
<feature type="domain" description="CHASE4" evidence="1">
    <location>
        <begin position="8"/>
        <end position="70"/>
    </location>
</feature>
<sequence>ASDLLLYHPNTENSIGGIVLLPEGPVLIASQPILTSDDEGPVHGALLMGRYLDATEINRLAEAALLPLTAYRADDIQIPPDFKKAKLSLSEEAPILIQPLERKTSCKREDIHPEVCTGGNF</sequence>
<accession>X1RWM1</accession>
<comment type="caution">
    <text evidence="2">The sequence shown here is derived from an EMBL/GenBank/DDBJ whole genome shotgun (WGS) entry which is preliminary data.</text>
</comment>
<evidence type="ECO:0000313" key="2">
    <source>
        <dbReference type="EMBL" id="GAI85058.1"/>
    </source>
</evidence>
<organism evidence="2">
    <name type="scientific">marine sediment metagenome</name>
    <dbReference type="NCBI Taxonomy" id="412755"/>
    <lineage>
        <taxon>unclassified sequences</taxon>
        <taxon>metagenomes</taxon>
        <taxon>ecological metagenomes</taxon>
    </lineage>
</organism>
<gene>
    <name evidence="2" type="ORF">S12H4_21707</name>
</gene>
<dbReference type="AlphaFoldDB" id="X1RWM1"/>
<dbReference type="Pfam" id="PF05228">
    <property type="entry name" value="CHASE4"/>
    <property type="match status" value="1"/>
</dbReference>